<keyword evidence="1" id="KW-0812">Transmembrane</keyword>
<dbReference type="InterPro" id="IPR007686">
    <property type="entry name" value="YutG/PgpA"/>
</dbReference>
<feature type="transmembrane region" description="Helical" evidence="1">
    <location>
        <begin position="76"/>
        <end position="102"/>
    </location>
</feature>
<evidence type="ECO:0000313" key="4">
    <source>
        <dbReference type="Proteomes" id="UP000297295"/>
    </source>
</evidence>
<dbReference type="RefSeq" id="WP_135389588.1">
    <property type="nucleotide sequence ID" value="NZ_PGGK01000006.1"/>
</dbReference>
<gene>
    <name evidence="3" type="ORF">CUN85_06885</name>
</gene>
<dbReference type="Pfam" id="PF04608">
    <property type="entry name" value="PgpA"/>
    <property type="match status" value="1"/>
</dbReference>
<evidence type="ECO:0000256" key="1">
    <source>
        <dbReference type="SAM" id="Phobius"/>
    </source>
</evidence>
<dbReference type="GO" id="GO:0006629">
    <property type="term" value="P:lipid metabolic process"/>
    <property type="evidence" value="ECO:0007669"/>
    <property type="project" value="InterPro"/>
</dbReference>
<dbReference type="InterPro" id="IPR026037">
    <property type="entry name" value="PgpA"/>
</dbReference>
<sequence length="154" mass="16507">MNEAVIFIVTLAGLGELPFAPGMAAVLGAGWGWWLRSHTKYWYYILILQVILAIIITNIAAAMIGKDPFCVVIDEFVAAGFLVLSSLRVIHVAASLTLFILFDYLKILGIHAVERLPGGFGIVLDDIAAASIAIALILLVSKVSKLLEGSKGKV</sequence>
<protein>
    <recommendedName>
        <fullName evidence="2">YutG/PgpA domain-containing protein</fullName>
    </recommendedName>
</protein>
<feature type="transmembrane region" description="Helical" evidence="1">
    <location>
        <begin position="40"/>
        <end position="64"/>
    </location>
</feature>
<keyword evidence="4" id="KW-1185">Reference proteome</keyword>
<dbReference type="EMBL" id="PGGK01000006">
    <property type="protein sequence ID" value="TGC09093.1"/>
    <property type="molecule type" value="Genomic_DNA"/>
</dbReference>
<name>A0A4E0PV02_9EURY</name>
<dbReference type="SUPFAM" id="SSF101307">
    <property type="entry name" value="YutG-like"/>
    <property type="match status" value="1"/>
</dbReference>
<keyword evidence="1" id="KW-1133">Transmembrane helix</keyword>
<proteinExistence type="predicted"/>
<dbReference type="OrthoDB" id="382501at2157"/>
<reference evidence="3 4" key="1">
    <citation type="submission" date="2017-11" db="EMBL/GenBank/DDBJ databases">
        <title>Isolation and Characterization of Methanogenic Archaea from Saline Meromictic Lake at Siberia.</title>
        <authorList>
            <person name="Shen Y."/>
            <person name="Huang H.-H."/>
            <person name="Lai M.-C."/>
            <person name="Chen S.-C."/>
        </authorList>
    </citation>
    <scope>NUCLEOTIDE SEQUENCE [LARGE SCALE GENOMIC DNA]</scope>
    <source>
        <strain evidence="3 4">SY-01</strain>
    </source>
</reference>
<dbReference type="Proteomes" id="UP000297295">
    <property type="component" value="Unassembled WGS sequence"/>
</dbReference>
<feature type="domain" description="YutG/PgpA" evidence="2">
    <location>
        <begin position="8"/>
        <end position="140"/>
    </location>
</feature>
<evidence type="ECO:0000313" key="3">
    <source>
        <dbReference type="EMBL" id="TGC09093.1"/>
    </source>
</evidence>
<keyword evidence="1" id="KW-0472">Membrane</keyword>
<evidence type="ECO:0000259" key="2">
    <source>
        <dbReference type="Pfam" id="PF04608"/>
    </source>
</evidence>
<organism evidence="3 4">
    <name type="scientific">Methanolobus halotolerans</name>
    <dbReference type="NCBI Taxonomy" id="2052935"/>
    <lineage>
        <taxon>Archaea</taxon>
        <taxon>Methanobacteriati</taxon>
        <taxon>Methanobacteriota</taxon>
        <taxon>Stenosarchaea group</taxon>
        <taxon>Methanomicrobia</taxon>
        <taxon>Methanosarcinales</taxon>
        <taxon>Methanosarcinaceae</taxon>
        <taxon>Methanolobus</taxon>
    </lineage>
</organism>
<dbReference type="AlphaFoldDB" id="A0A4E0PV02"/>
<dbReference type="InterPro" id="IPR036681">
    <property type="entry name" value="PgpA-like_sf"/>
</dbReference>
<dbReference type="GO" id="GO:0008962">
    <property type="term" value="F:phosphatidylglycerophosphatase activity"/>
    <property type="evidence" value="ECO:0007669"/>
    <property type="project" value="InterPro"/>
</dbReference>
<dbReference type="PANTHER" id="PTHR36305:SF1">
    <property type="entry name" value="PHOSPHATIDYLGLYCEROPHOSPHATASE A"/>
    <property type="match status" value="1"/>
</dbReference>
<dbReference type="PANTHER" id="PTHR36305">
    <property type="entry name" value="PHOSPHATIDYLGLYCEROPHOSPHATASE A"/>
    <property type="match status" value="1"/>
</dbReference>
<comment type="caution">
    <text evidence="3">The sequence shown here is derived from an EMBL/GenBank/DDBJ whole genome shotgun (WGS) entry which is preliminary data.</text>
</comment>
<feature type="transmembrane region" description="Helical" evidence="1">
    <location>
        <begin position="122"/>
        <end position="141"/>
    </location>
</feature>
<accession>A0A4E0PV02</accession>